<dbReference type="InterPro" id="IPR003280">
    <property type="entry name" value="2pore_dom_K_chnl"/>
</dbReference>
<feature type="transmembrane region" description="Helical" evidence="9">
    <location>
        <begin position="325"/>
        <end position="348"/>
    </location>
</feature>
<feature type="domain" description="Potassium channel" evidence="10">
    <location>
        <begin position="162"/>
        <end position="223"/>
    </location>
</feature>
<keyword evidence="7" id="KW-0407">Ion channel</keyword>
<dbReference type="Gene3D" id="1.10.287.70">
    <property type="match status" value="1"/>
</dbReference>
<feature type="region of interest" description="Disordered" evidence="8">
    <location>
        <begin position="388"/>
        <end position="412"/>
    </location>
</feature>
<feature type="transmembrane region" description="Helical" evidence="9">
    <location>
        <begin position="168"/>
        <end position="189"/>
    </location>
</feature>
<proteinExistence type="predicted"/>
<evidence type="ECO:0000313" key="11">
    <source>
        <dbReference type="EMBL" id="CAH0113651.1"/>
    </source>
</evidence>
<evidence type="ECO:0000256" key="7">
    <source>
        <dbReference type="ARBA" id="ARBA00023303"/>
    </source>
</evidence>
<feature type="transmembrane region" description="Helical" evidence="9">
    <location>
        <begin position="201"/>
        <end position="219"/>
    </location>
</feature>
<evidence type="ECO:0000256" key="9">
    <source>
        <dbReference type="SAM" id="Phobius"/>
    </source>
</evidence>
<keyword evidence="2" id="KW-0813">Transport</keyword>
<organism evidence="11 12">
    <name type="scientific">Daphnia galeata</name>
    <dbReference type="NCBI Taxonomy" id="27404"/>
    <lineage>
        <taxon>Eukaryota</taxon>
        <taxon>Metazoa</taxon>
        <taxon>Ecdysozoa</taxon>
        <taxon>Arthropoda</taxon>
        <taxon>Crustacea</taxon>
        <taxon>Branchiopoda</taxon>
        <taxon>Diplostraca</taxon>
        <taxon>Cladocera</taxon>
        <taxon>Anomopoda</taxon>
        <taxon>Daphniidae</taxon>
        <taxon>Daphnia</taxon>
    </lineage>
</organism>
<evidence type="ECO:0000256" key="8">
    <source>
        <dbReference type="SAM" id="MobiDB-lite"/>
    </source>
</evidence>
<evidence type="ECO:0000313" key="12">
    <source>
        <dbReference type="Proteomes" id="UP000789390"/>
    </source>
</evidence>
<dbReference type="OrthoDB" id="297496at2759"/>
<dbReference type="AlphaFoldDB" id="A0A8J2WP83"/>
<keyword evidence="6 9" id="KW-0472">Membrane</keyword>
<dbReference type="GO" id="GO:0005886">
    <property type="term" value="C:plasma membrane"/>
    <property type="evidence" value="ECO:0007669"/>
    <property type="project" value="TreeGrafter"/>
</dbReference>
<dbReference type="Proteomes" id="UP000789390">
    <property type="component" value="Unassembled WGS sequence"/>
</dbReference>
<accession>A0A8J2WP83</accession>
<protein>
    <recommendedName>
        <fullName evidence="10">Potassium channel domain-containing protein</fullName>
    </recommendedName>
</protein>
<dbReference type="PANTHER" id="PTHR11003">
    <property type="entry name" value="POTASSIUM CHANNEL, SUBFAMILY K"/>
    <property type="match status" value="1"/>
</dbReference>
<dbReference type="EMBL" id="CAKKLH010000343">
    <property type="protein sequence ID" value="CAH0113651.1"/>
    <property type="molecule type" value="Genomic_DNA"/>
</dbReference>
<comment type="caution">
    <text evidence="11">The sequence shown here is derived from an EMBL/GenBank/DDBJ whole genome shotgun (WGS) entry which is preliminary data.</text>
</comment>
<evidence type="ECO:0000256" key="2">
    <source>
        <dbReference type="ARBA" id="ARBA00022448"/>
    </source>
</evidence>
<feature type="transmembrane region" description="Helical" evidence="9">
    <location>
        <begin position="354"/>
        <end position="375"/>
    </location>
</feature>
<feature type="transmembrane region" description="Helical" evidence="9">
    <location>
        <begin position="419"/>
        <end position="441"/>
    </location>
</feature>
<reference evidence="11" key="1">
    <citation type="submission" date="2021-11" db="EMBL/GenBank/DDBJ databases">
        <authorList>
            <person name="Schell T."/>
        </authorList>
    </citation>
    <scope>NUCLEOTIDE SEQUENCE</scope>
    <source>
        <strain evidence="11">M5</strain>
    </source>
</reference>
<feature type="region of interest" description="Disordered" evidence="8">
    <location>
        <begin position="447"/>
        <end position="496"/>
    </location>
</feature>
<evidence type="ECO:0000256" key="1">
    <source>
        <dbReference type="ARBA" id="ARBA00004141"/>
    </source>
</evidence>
<keyword evidence="3 9" id="KW-0812">Transmembrane</keyword>
<dbReference type="PANTHER" id="PTHR11003:SF335">
    <property type="entry name" value="POTASSIUM CHANNEL DOMAIN-CONTAINING PROTEIN"/>
    <property type="match status" value="1"/>
</dbReference>
<evidence type="ECO:0000256" key="3">
    <source>
        <dbReference type="ARBA" id="ARBA00022692"/>
    </source>
</evidence>
<feature type="compositionally biased region" description="Low complexity" evidence="8">
    <location>
        <begin position="394"/>
        <end position="403"/>
    </location>
</feature>
<dbReference type="InterPro" id="IPR013099">
    <property type="entry name" value="K_chnl_dom"/>
</dbReference>
<keyword evidence="12" id="KW-1185">Reference proteome</keyword>
<evidence type="ECO:0000259" key="10">
    <source>
        <dbReference type="Pfam" id="PF07885"/>
    </source>
</evidence>
<comment type="subcellular location">
    <subcellularLocation>
        <location evidence="1">Membrane</location>
        <topology evidence="1">Multi-pass membrane protein</topology>
    </subcellularLocation>
</comment>
<dbReference type="GO" id="GO:0015271">
    <property type="term" value="F:outward rectifier potassium channel activity"/>
    <property type="evidence" value="ECO:0007669"/>
    <property type="project" value="TreeGrafter"/>
</dbReference>
<name>A0A8J2WP83_9CRUS</name>
<evidence type="ECO:0000256" key="4">
    <source>
        <dbReference type="ARBA" id="ARBA00022989"/>
    </source>
</evidence>
<keyword evidence="4 9" id="KW-1133">Transmembrane helix</keyword>
<sequence length="496" mass="54035">MSSSDFEIDATAASNSLNRQQWNVVTMAAAPVGTSSSSNAGVERSARSCNRCWTAGCSWLTSALGVSILLLVYLITGAIMFMILGSSSSSQVEHSSSSIAGRHPDDRLLEKTMATVDRLWSITEDLNILYRDNWTHLARVEMRHYQDQLVGTLRQIMLEERYSFKQTWTFPMSLLYALTLITTIGYGFYTPSTLLAKCLTTAYSLLGIPLFLLYLSVVGERLARIINRMTLSCCCCCNDTAVISSSAGDADEDDDENAVANRRTTRIGAYRQYSDVTLALQPMSSSYRSESNGHVIHQQQTEIQQPLNHIKNDRHSCIASDTTQVPLLVCAGLLAIFVGFASFLLVLFEPQLGFFGSLHLTINLLMTLGFAGNLLPGMSAETIMSGESTANAGHHQQQQQQQQSRHHHQPGSIGSQMSLIIVACLILVGTTLLSSSFSVLMDNIGGGGHHHQHHSNSSRSSVSQAGGGGSSRRLANHHSSTCYQHMPSPPIAAGRQ</sequence>
<dbReference type="GO" id="GO:0030322">
    <property type="term" value="P:stabilization of membrane potential"/>
    <property type="evidence" value="ECO:0007669"/>
    <property type="project" value="TreeGrafter"/>
</dbReference>
<gene>
    <name evidence="11" type="ORF">DGAL_LOCUS17551</name>
</gene>
<evidence type="ECO:0000256" key="5">
    <source>
        <dbReference type="ARBA" id="ARBA00023065"/>
    </source>
</evidence>
<dbReference type="Pfam" id="PF07885">
    <property type="entry name" value="Ion_trans_2"/>
    <property type="match status" value="1"/>
</dbReference>
<feature type="transmembrane region" description="Helical" evidence="9">
    <location>
        <begin position="63"/>
        <end position="84"/>
    </location>
</feature>
<keyword evidence="5" id="KW-0406">Ion transport</keyword>
<dbReference type="GO" id="GO:0022841">
    <property type="term" value="F:potassium ion leak channel activity"/>
    <property type="evidence" value="ECO:0007669"/>
    <property type="project" value="TreeGrafter"/>
</dbReference>
<evidence type="ECO:0000256" key="6">
    <source>
        <dbReference type="ARBA" id="ARBA00023136"/>
    </source>
</evidence>
<dbReference type="SUPFAM" id="SSF81324">
    <property type="entry name" value="Voltage-gated potassium channels"/>
    <property type="match status" value="1"/>
</dbReference>